<keyword evidence="6" id="KW-0862">Zinc</keyword>
<sequence>MLPESGAERKTTHGTTHRPEWSPTVPSLKRRPSLKRLGPALAAVVLLVGGIPATAQAYANAFFPTQSSGNRGADVLAIQYLLQQSGQTNPADGVFGASTVTAAKAFQAAKGLASDGIVGPATWGALVPTIRSGDSGAAVKALQVELNAKRRLSLPVDGVFSTAVRDAVVSFQSHAGIGADGIVGPISWRNLAWHYDYPDFTANLCDQDPDGNGTAANWAAAAAVAQLEAATRSFASTNQGKVGYGDAGFEHGGDIPGHASHDNGMDIDIWPIRTDNAQCTAGRITWESSTYDRAATRQLVQAVRAAAPGHVKFIWFNDPTLINEGLTANWPAHDNHLHVRYCEKVHPISTYVC</sequence>
<keyword evidence="3" id="KW-0732">Signal</keyword>
<dbReference type="SUPFAM" id="SSF55166">
    <property type="entry name" value="Hedgehog/DD-peptidase"/>
    <property type="match status" value="1"/>
</dbReference>
<keyword evidence="12" id="KW-1185">Reference proteome</keyword>
<dbReference type="GO" id="GO:0046872">
    <property type="term" value="F:metal ion binding"/>
    <property type="evidence" value="ECO:0007669"/>
    <property type="project" value="UniProtKB-KW"/>
</dbReference>
<keyword evidence="2" id="KW-0479">Metal-binding</keyword>
<proteinExistence type="predicted"/>
<dbReference type="InterPro" id="IPR009045">
    <property type="entry name" value="Zn_M74/Hedgehog-like"/>
</dbReference>
<dbReference type="InterPro" id="IPR005073">
    <property type="entry name" value="Peptidase_M74"/>
</dbReference>
<dbReference type="SUPFAM" id="SSF47090">
    <property type="entry name" value="PGBD-like"/>
    <property type="match status" value="2"/>
</dbReference>
<evidence type="ECO:0000256" key="1">
    <source>
        <dbReference type="ARBA" id="ARBA00022670"/>
    </source>
</evidence>
<dbReference type="EMBL" id="CP043661">
    <property type="protein sequence ID" value="QNE20411.1"/>
    <property type="molecule type" value="Genomic_DNA"/>
</dbReference>
<evidence type="ECO:0000313" key="11">
    <source>
        <dbReference type="EMBL" id="QNE20411.1"/>
    </source>
</evidence>
<keyword evidence="1" id="KW-0645">Protease</keyword>
<dbReference type="GO" id="GO:0030288">
    <property type="term" value="C:outer membrane-bounded periplasmic space"/>
    <property type="evidence" value="ECO:0007669"/>
    <property type="project" value="InterPro"/>
</dbReference>
<feature type="transmembrane region" description="Helical" evidence="9">
    <location>
        <begin position="37"/>
        <end position="59"/>
    </location>
</feature>
<dbReference type="Gene3D" id="1.10.101.10">
    <property type="entry name" value="PGBD-like superfamily/PGBD"/>
    <property type="match status" value="2"/>
</dbReference>
<dbReference type="InterPro" id="IPR036366">
    <property type="entry name" value="PGBDSf"/>
</dbReference>
<protein>
    <submittedName>
        <fullName evidence="11">Peptidoglycan-binding protein</fullName>
    </submittedName>
</protein>
<evidence type="ECO:0000256" key="6">
    <source>
        <dbReference type="ARBA" id="ARBA00022833"/>
    </source>
</evidence>
<reference evidence="12" key="1">
    <citation type="submission" date="2019-09" db="EMBL/GenBank/DDBJ databases">
        <title>Antimicrobial potential of Antarctic Bacteria.</title>
        <authorList>
            <person name="Benaud N."/>
            <person name="Edwards R.J."/>
            <person name="Ferrari B.C."/>
        </authorList>
    </citation>
    <scope>NUCLEOTIDE SEQUENCE [LARGE SCALE GENOMIC DNA]</scope>
    <source>
        <strain evidence="12">SPB151</strain>
    </source>
</reference>
<keyword evidence="7" id="KW-0482">Metalloprotease</keyword>
<dbReference type="InterPro" id="IPR036365">
    <property type="entry name" value="PGBD-like_sf"/>
</dbReference>
<evidence type="ECO:0000259" key="10">
    <source>
        <dbReference type="Pfam" id="PF01471"/>
    </source>
</evidence>
<keyword evidence="9" id="KW-0812">Transmembrane</keyword>
<feature type="compositionally biased region" description="Basic and acidic residues" evidence="8">
    <location>
        <begin position="1"/>
        <end position="11"/>
    </location>
</feature>
<evidence type="ECO:0000256" key="4">
    <source>
        <dbReference type="ARBA" id="ARBA00022764"/>
    </source>
</evidence>
<dbReference type="Gene3D" id="3.30.1380.10">
    <property type="match status" value="1"/>
</dbReference>
<evidence type="ECO:0000256" key="9">
    <source>
        <dbReference type="SAM" id="Phobius"/>
    </source>
</evidence>
<dbReference type="InterPro" id="IPR002477">
    <property type="entry name" value="Peptidoglycan-bd-like"/>
</dbReference>
<evidence type="ECO:0000256" key="5">
    <source>
        <dbReference type="ARBA" id="ARBA00022801"/>
    </source>
</evidence>
<keyword evidence="5" id="KW-0378">Hydrolase</keyword>
<evidence type="ECO:0000256" key="3">
    <source>
        <dbReference type="ARBA" id="ARBA00022729"/>
    </source>
</evidence>
<dbReference type="Pfam" id="PF03411">
    <property type="entry name" value="Peptidase_M74"/>
    <property type="match status" value="1"/>
</dbReference>
<keyword evidence="9" id="KW-1133">Transmembrane helix</keyword>
<name>A0A7G6X2E6_9ACTN</name>
<organism evidence="11 12">
    <name type="scientific">Kribbella qitaiheensis</name>
    <dbReference type="NCBI Taxonomy" id="1544730"/>
    <lineage>
        <taxon>Bacteria</taxon>
        <taxon>Bacillati</taxon>
        <taxon>Actinomycetota</taxon>
        <taxon>Actinomycetes</taxon>
        <taxon>Propionibacteriales</taxon>
        <taxon>Kribbellaceae</taxon>
        <taxon>Kribbella</taxon>
    </lineage>
</organism>
<keyword evidence="9" id="KW-0472">Membrane</keyword>
<dbReference type="GO" id="GO:0006508">
    <property type="term" value="P:proteolysis"/>
    <property type="evidence" value="ECO:0007669"/>
    <property type="project" value="UniProtKB-KW"/>
</dbReference>
<dbReference type="GO" id="GO:0008237">
    <property type="term" value="F:metallopeptidase activity"/>
    <property type="evidence" value="ECO:0007669"/>
    <property type="project" value="UniProtKB-KW"/>
</dbReference>
<feature type="domain" description="Peptidoglycan binding-like" evidence="10">
    <location>
        <begin position="71"/>
        <end position="126"/>
    </location>
</feature>
<dbReference type="GO" id="GO:0004252">
    <property type="term" value="F:serine-type endopeptidase activity"/>
    <property type="evidence" value="ECO:0007669"/>
    <property type="project" value="InterPro"/>
</dbReference>
<evidence type="ECO:0000313" key="12">
    <source>
        <dbReference type="Proteomes" id="UP000515563"/>
    </source>
</evidence>
<feature type="domain" description="Peptidoglycan binding-like" evidence="10">
    <location>
        <begin position="135"/>
        <end position="186"/>
    </location>
</feature>
<evidence type="ECO:0000256" key="2">
    <source>
        <dbReference type="ARBA" id="ARBA00022723"/>
    </source>
</evidence>
<gene>
    <name evidence="11" type="ORF">F1D05_24010</name>
</gene>
<feature type="region of interest" description="Disordered" evidence="8">
    <location>
        <begin position="1"/>
        <end position="30"/>
    </location>
</feature>
<reference evidence="11 12" key="2">
    <citation type="journal article" date="2020" name="Microbiol. Resour. Announc.">
        <title>Antarctic desert soil bacteria exhibit high novel natural product potential, evaluated through long-read genome sequencing and comparative genomics.</title>
        <authorList>
            <person name="Benaud N."/>
            <person name="Edwards R.J."/>
            <person name="Amos T.G."/>
            <person name="D'Agostino P.M."/>
            <person name="Gutierrez-Chavez C."/>
            <person name="Montgomery K."/>
            <person name="Nicetic I."/>
            <person name="Ferrari B.C."/>
        </authorList>
    </citation>
    <scope>NUCLEOTIDE SEQUENCE [LARGE SCALE GENOMIC DNA]</scope>
    <source>
        <strain evidence="11 12">SPB151</strain>
    </source>
</reference>
<keyword evidence="4" id="KW-0574">Periplasm</keyword>
<dbReference type="Proteomes" id="UP000515563">
    <property type="component" value="Chromosome"/>
</dbReference>
<accession>A0A7G6X2E6</accession>
<evidence type="ECO:0000256" key="7">
    <source>
        <dbReference type="ARBA" id="ARBA00023049"/>
    </source>
</evidence>
<evidence type="ECO:0000256" key="8">
    <source>
        <dbReference type="SAM" id="MobiDB-lite"/>
    </source>
</evidence>
<dbReference type="Pfam" id="PF01471">
    <property type="entry name" value="PG_binding_1"/>
    <property type="match status" value="2"/>
</dbReference>
<dbReference type="KEGG" id="kqi:F1D05_24010"/>
<dbReference type="AlphaFoldDB" id="A0A7G6X2E6"/>